<dbReference type="InterPro" id="IPR013825">
    <property type="entry name" value="Topo_IA_cen_sub2"/>
</dbReference>
<gene>
    <name evidence="9" type="ORF">DdX_04591</name>
</gene>
<dbReference type="Pfam" id="PF01131">
    <property type="entry name" value="Topoisom_bac"/>
    <property type="match status" value="1"/>
</dbReference>
<dbReference type="InterPro" id="IPR003602">
    <property type="entry name" value="Topo_IA_DNA-bd_dom"/>
</dbReference>
<dbReference type="Gene3D" id="2.70.20.10">
    <property type="entry name" value="Topoisomerase I, domain 3"/>
    <property type="match status" value="1"/>
</dbReference>
<accession>A0AAD4NEV2</accession>
<dbReference type="EC" id="5.6.2.1" evidence="3 7"/>
<dbReference type="GO" id="GO:0006281">
    <property type="term" value="P:DNA repair"/>
    <property type="evidence" value="ECO:0007669"/>
    <property type="project" value="TreeGrafter"/>
</dbReference>
<evidence type="ECO:0000256" key="7">
    <source>
        <dbReference type="RuleBase" id="RU362092"/>
    </source>
</evidence>
<reference evidence="9" key="1">
    <citation type="submission" date="2022-01" db="EMBL/GenBank/DDBJ databases">
        <title>Genome Sequence Resource for Two Populations of Ditylenchus destructor, the Migratory Endoparasitic Phytonematode.</title>
        <authorList>
            <person name="Zhang H."/>
            <person name="Lin R."/>
            <person name="Xie B."/>
        </authorList>
    </citation>
    <scope>NUCLEOTIDE SEQUENCE</scope>
    <source>
        <strain evidence="9">BazhouSP</strain>
    </source>
</reference>
<dbReference type="SMART" id="SM00436">
    <property type="entry name" value="TOP1Bc"/>
    <property type="match status" value="1"/>
</dbReference>
<dbReference type="AlphaFoldDB" id="A0AAD4NEV2"/>
<evidence type="ECO:0000256" key="4">
    <source>
        <dbReference type="ARBA" id="ARBA00023029"/>
    </source>
</evidence>
<dbReference type="InterPro" id="IPR013497">
    <property type="entry name" value="Topo_IA_cen"/>
</dbReference>
<name>A0AAD4NEV2_9BILA</name>
<evidence type="ECO:0000256" key="6">
    <source>
        <dbReference type="ARBA" id="ARBA00023235"/>
    </source>
</evidence>
<comment type="catalytic activity">
    <reaction evidence="1 7">
        <text>ATP-independent breakage of single-stranded DNA, followed by passage and rejoining.</text>
        <dbReference type="EC" id="5.6.2.1"/>
    </reaction>
</comment>
<dbReference type="InterPro" id="IPR003601">
    <property type="entry name" value="Topo_IA_2"/>
</dbReference>
<evidence type="ECO:0000256" key="1">
    <source>
        <dbReference type="ARBA" id="ARBA00000213"/>
    </source>
</evidence>
<evidence type="ECO:0000256" key="3">
    <source>
        <dbReference type="ARBA" id="ARBA00012891"/>
    </source>
</evidence>
<dbReference type="SMART" id="SM00437">
    <property type="entry name" value="TOP1Ac"/>
    <property type="match status" value="1"/>
</dbReference>
<dbReference type="PANTHER" id="PTHR11390:SF21">
    <property type="entry name" value="DNA TOPOISOMERASE 3-ALPHA"/>
    <property type="match status" value="1"/>
</dbReference>
<dbReference type="PRINTS" id="PR00417">
    <property type="entry name" value="PRTPISMRASEI"/>
</dbReference>
<dbReference type="GO" id="GO:0006310">
    <property type="term" value="P:DNA recombination"/>
    <property type="evidence" value="ECO:0007669"/>
    <property type="project" value="TreeGrafter"/>
</dbReference>
<evidence type="ECO:0000313" key="9">
    <source>
        <dbReference type="EMBL" id="KAI1722279.1"/>
    </source>
</evidence>
<evidence type="ECO:0000259" key="8">
    <source>
        <dbReference type="PROSITE" id="PS52039"/>
    </source>
</evidence>
<comment type="similarity">
    <text evidence="2 7">Belongs to the type IA topoisomerase family.</text>
</comment>
<dbReference type="Gene3D" id="3.40.50.140">
    <property type="match status" value="1"/>
</dbReference>
<dbReference type="EMBL" id="JAKKPZ010000004">
    <property type="protein sequence ID" value="KAI1722279.1"/>
    <property type="molecule type" value="Genomic_DNA"/>
</dbReference>
<dbReference type="GO" id="GO:0005634">
    <property type="term" value="C:nucleus"/>
    <property type="evidence" value="ECO:0007669"/>
    <property type="project" value="TreeGrafter"/>
</dbReference>
<dbReference type="Gene3D" id="1.10.460.10">
    <property type="entry name" value="Topoisomerase I, domain 2"/>
    <property type="match status" value="1"/>
</dbReference>
<dbReference type="PANTHER" id="PTHR11390">
    <property type="entry name" value="PROKARYOTIC DNA TOPOISOMERASE"/>
    <property type="match status" value="1"/>
</dbReference>
<dbReference type="GO" id="GO:0003917">
    <property type="term" value="F:DNA topoisomerase type I (single strand cut, ATP-independent) activity"/>
    <property type="evidence" value="ECO:0007669"/>
    <property type="project" value="UniProtKB-EC"/>
</dbReference>
<dbReference type="InterPro" id="IPR023405">
    <property type="entry name" value="Topo_IA_core_domain"/>
</dbReference>
<dbReference type="Pfam" id="PF01751">
    <property type="entry name" value="Toprim"/>
    <property type="match status" value="1"/>
</dbReference>
<feature type="domain" description="Topo IA-type catalytic" evidence="8">
    <location>
        <begin position="302"/>
        <end position="753"/>
    </location>
</feature>
<keyword evidence="6 7" id="KW-0413">Isomerase</keyword>
<evidence type="ECO:0000256" key="2">
    <source>
        <dbReference type="ARBA" id="ARBA00009446"/>
    </source>
</evidence>
<keyword evidence="10" id="KW-1185">Reference proteome</keyword>
<proteinExistence type="inferred from homology"/>
<organism evidence="9 10">
    <name type="scientific">Ditylenchus destructor</name>
    <dbReference type="NCBI Taxonomy" id="166010"/>
    <lineage>
        <taxon>Eukaryota</taxon>
        <taxon>Metazoa</taxon>
        <taxon>Ecdysozoa</taxon>
        <taxon>Nematoda</taxon>
        <taxon>Chromadorea</taxon>
        <taxon>Rhabditida</taxon>
        <taxon>Tylenchina</taxon>
        <taxon>Tylenchomorpha</taxon>
        <taxon>Sphaerularioidea</taxon>
        <taxon>Anguinidae</taxon>
        <taxon>Anguininae</taxon>
        <taxon>Ditylenchus</taxon>
    </lineage>
</organism>
<comment type="caution">
    <text evidence="9">The sequence shown here is derived from an EMBL/GenBank/DDBJ whole genome shotgun (WGS) entry which is preliminary data.</text>
</comment>
<keyword evidence="4 7" id="KW-0799">Topoisomerase</keyword>
<dbReference type="InterPro" id="IPR013826">
    <property type="entry name" value="Topo_IA_cen_sub3"/>
</dbReference>
<dbReference type="Gene3D" id="1.10.290.10">
    <property type="entry name" value="Topoisomerase I, domain 4"/>
    <property type="match status" value="1"/>
</dbReference>
<dbReference type="Proteomes" id="UP001201812">
    <property type="component" value="Unassembled WGS sequence"/>
</dbReference>
<protein>
    <recommendedName>
        <fullName evidence="3 7">DNA topoisomerase</fullName>
        <ecNumber evidence="3 7">5.6.2.1</ecNumber>
    </recommendedName>
</protein>
<dbReference type="InterPro" id="IPR000380">
    <property type="entry name" value="Topo_IA"/>
</dbReference>
<dbReference type="GO" id="GO:0003677">
    <property type="term" value="F:DNA binding"/>
    <property type="evidence" value="ECO:0007669"/>
    <property type="project" value="UniProtKB-KW"/>
</dbReference>
<dbReference type="GO" id="GO:0006265">
    <property type="term" value="P:DNA topological change"/>
    <property type="evidence" value="ECO:0007669"/>
    <property type="project" value="InterPro"/>
</dbReference>
<evidence type="ECO:0000256" key="5">
    <source>
        <dbReference type="ARBA" id="ARBA00023125"/>
    </source>
</evidence>
<dbReference type="InterPro" id="IPR006171">
    <property type="entry name" value="TOPRIM_dom"/>
</dbReference>
<sequence length="787" mass="91186">MSPVLPSFVVVPSYSKDEGRALRTRPQDWLAASGAIQCLWEFLEFDIAHWNMPHSAVCVKVRVQPDPKYPPYHTWLPLAYAHNEQIQQLLQNNRRDTGHMNRREMDDAVINIAETNEDSRCVQFRPCFTFEQWYRNFEDFDGSHATNHLPVDIVNNKAVRVLIVTEKHSLAQELKHRILRAGATFLGHTASFEFASTNGHLLEKYYTRKVHQYKPKEIYDARIVKLEGNADLCEDLDEKACKCDVVLLALDNDEAGELICLETVSVLYKFMKRSDALRRIYRVRFSHAAELLEQLENPMKPDWRKAAFAEIKRLCDFRSGIPLSFNITKILQRSFNIDPCRMNHISIGPCQMPTLSLCVEYNREPHAEGVFTATVFNGRAFPTKFVLQKSPITEDEFKRLKETFTDSKEHRIEYRDYKIETNKEVRRPLPLNTVALMRAALQHFGSYWNAKTIMNIAQKIYCRSCISYPRTETAAFSGNGCISTVYTGNDRAFAEDLDFRSHFLCQLKKLAFYSNDFITNTDLLVPAESGPNKGDHPPIYPTFDADLLKKHLCDDEQSLYDLICKYFIACHLPNCQYDMGTVTVFIDGHPFEKKFRKVTNKGFTSVLPLPSDDYIEDVDILPTKEFIDESFSSELTIKNVIHGEFIPNLYISESELIDQMNKRGIGTDASIQDHIHKIITRGYAERISIEENRFIQPTVVGICMYDTCKAINQEIVDPQSRSNFEQRMQDMRKSKFRNSQTVDEWERTLRGETQKINEHFVKEMDNHVEKFDGCVAAFYKNIRDDHF</sequence>
<dbReference type="PROSITE" id="PS52039">
    <property type="entry name" value="TOPO_IA_2"/>
    <property type="match status" value="1"/>
</dbReference>
<dbReference type="SUPFAM" id="SSF56712">
    <property type="entry name" value="Prokaryotic type I DNA topoisomerase"/>
    <property type="match status" value="1"/>
</dbReference>
<dbReference type="InterPro" id="IPR013824">
    <property type="entry name" value="Topo_IA_cen_sub1"/>
</dbReference>
<comment type="function">
    <text evidence="7">Introduces a single-strand break via transesterification at a target site in duplex DNA. Releases the supercoiling and torsional tension of DNA introduced during the DNA replication and transcription by transiently cleaving and rejoining one strand of the DNA duplex. The scissile phosphodiester is attacked by the catalytic tyrosine of the enzyme, resulting in the formation of a DNA-(5'-phosphotyrosyl)-enzyme intermediate and the expulsion of a 3'-OH DNA strand.</text>
</comment>
<evidence type="ECO:0000313" key="10">
    <source>
        <dbReference type="Proteomes" id="UP001201812"/>
    </source>
</evidence>
<keyword evidence="5 7" id="KW-0238">DNA-binding</keyword>